<evidence type="ECO:0000256" key="5">
    <source>
        <dbReference type="ARBA" id="ARBA00022982"/>
    </source>
</evidence>
<feature type="domain" description="4Fe-4S ferredoxin-type" evidence="9">
    <location>
        <begin position="1"/>
        <end position="31"/>
    </location>
</feature>
<keyword evidence="5 8" id="KW-0249">Electron transport</keyword>
<comment type="cofactor">
    <cofactor evidence="8">
        <name>[3Fe-4S] cluster</name>
        <dbReference type="ChEBI" id="CHEBI:21137"/>
    </cofactor>
    <text evidence="8">Binds 1 [3Fe-4S] cluster.</text>
</comment>
<dbReference type="PRINTS" id="PR00354">
    <property type="entry name" value="7FE8SFRDOXIN"/>
</dbReference>
<dbReference type="Pfam" id="PF12838">
    <property type="entry name" value="Fer4_7"/>
    <property type="match status" value="1"/>
</dbReference>
<accession>A0ABT4RBJ3</accession>
<reference evidence="10" key="1">
    <citation type="submission" date="2022-10" db="EMBL/GenBank/DDBJ databases">
        <title>The WGS of Solirubrobacter sp. CPCC 204708.</title>
        <authorList>
            <person name="Jiang Z."/>
        </authorList>
    </citation>
    <scope>NUCLEOTIDE SEQUENCE</scope>
    <source>
        <strain evidence="10">CPCC 204708</strain>
    </source>
</reference>
<dbReference type="SUPFAM" id="SSF54862">
    <property type="entry name" value="4Fe-4S ferredoxins"/>
    <property type="match status" value="1"/>
</dbReference>
<evidence type="ECO:0000256" key="6">
    <source>
        <dbReference type="ARBA" id="ARBA00023004"/>
    </source>
</evidence>
<keyword evidence="2 8" id="KW-0813">Transport</keyword>
<comment type="cofactor">
    <cofactor evidence="1 8">
        <name>[4Fe-4S] cluster</name>
        <dbReference type="ChEBI" id="CHEBI:49883"/>
    </cofactor>
</comment>
<evidence type="ECO:0000256" key="4">
    <source>
        <dbReference type="ARBA" id="ARBA00022723"/>
    </source>
</evidence>
<keyword evidence="3 8" id="KW-0004">4Fe-4S</keyword>
<evidence type="ECO:0000259" key="9">
    <source>
        <dbReference type="PROSITE" id="PS51379"/>
    </source>
</evidence>
<dbReference type="PANTHER" id="PTHR42859:SF2">
    <property type="entry name" value="FERREDOXIN"/>
    <property type="match status" value="1"/>
</dbReference>
<feature type="domain" description="4Fe-4S ferredoxin-type" evidence="9">
    <location>
        <begin position="39"/>
        <end position="68"/>
    </location>
</feature>
<keyword evidence="8" id="KW-0003">3Fe-4S</keyword>
<name>A0ABT4RBJ3_9ACTN</name>
<dbReference type="PROSITE" id="PS51379">
    <property type="entry name" value="4FE4S_FER_2"/>
    <property type="match status" value="2"/>
</dbReference>
<evidence type="ECO:0000256" key="1">
    <source>
        <dbReference type="ARBA" id="ARBA00001966"/>
    </source>
</evidence>
<dbReference type="EMBL" id="JAPCID010000001">
    <property type="protein sequence ID" value="MDA0135894.1"/>
    <property type="molecule type" value="Genomic_DNA"/>
</dbReference>
<evidence type="ECO:0000256" key="8">
    <source>
        <dbReference type="RuleBase" id="RU365098"/>
    </source>
</evidence>
<dbReference type="PROSITE" id="PS00198">
    <property type="entry name" value="4FE4S_FER_1"/>
    <property type="match status" value="1"/>
</dbReference>
<dbReference type="Gene3D" id="3.30.70.20">
    <property type="match status" value="1"/>
</dbReference>
<gene>
    <name evidence="10" type="ORF">OJ962_00175</name>
</gene>
<evidence type="ECO:0000313" key="11">
    <source>
        <dbReference type="Proteomes" id="UP001147700"/>
    </source>
</evidence>
<dbReference type="Proteomes" id="UP001147700">
    <property type="component" value="Unassembled WGS sequence"/>
</dbReference>
<evidence type="ECO:0000256" key="3">
    <source>
        <dbReference type="ARBA" id="ARBA00022485"/>
    </source>
</evidence>
<evidence type="ECO:0000256" key="7">
    <source>
        <dbReference type="ARBA" id="ARBA00023014"/>
    </source>
</evidence>
<keyword evidence="4 8" id="KW-0479">Metal-binding</keyword>
<dbReference type="InterPro" id="IPR000813">
    <property type="entry name" value="7Fe_ferredoxin"/>
</dbReference>
<proteinExistence type="predicted"/>
<sequence>MAYVIAEPCVGTKDNSCVEVCPVDCIHPTPDEPDYDKVEQLYIDPDECIDCDACVEACPVDACFAEDQLPDEWAQFAERNAAYFAGK</sequence>
<evidence type="ECO:0000256" key="2">
    <source>
        <dbReference type="ARBA" id="ARBA00022448"/>
    </source>
</evidence>
<dbReference type="PANTHER" id="PTHR42859">
    <property type="entry name" value="OXIDOREDUCTASE"/>
    <property type="match status" value="1"/>
</dbReference>
<keyword evidence="7 8" id="KW-0411">Iron-sulfur</keyword>
<organism evidence="10 11">
    <name type="scientific">Solirubrobacter deserti</name>
    <dbReference type="NCBI Taxonomy" id="2282478"/>
    <lineage>
        <taxon>Bacteria</taxon>
        <taxon>Bacillati</taxon>
        <taxon>Actinomycetota</taxon>
        <taxon>Thermoleophilia</taxon>
        <taxon>Solirubrobacterales</taxon>
        <taxon>Solirubrobacteraceae</taxon>
        <taxon>Solirubrobacter</taxon>
    </lineage>
</organism>
<dbReference type="RefSeq" id="WP_202954816.1">
    <property type="nucleotide sequence ID" value="NZ_JAPCID010000001.1"/>
</dbReference>
<dbReference type="InterPro" id="IPR017900">
    <property type="entry name" value="4Fe4S_Fe_S_CS"/>
</dbReference>
<dbReference type="InterPro" id="IPR050294">
    <property type="entry name" value="RnfB_subfamily"/>
</dbReference>
<dbReference type="InterPro" id="IPR017896">
    <property type="entry name" value="4Fe4S_Fe-S-bd"/>
</dbReference>
<comment type="caution">
    <text evidence="10">The sequence shown here is derived from an EMBL/GenBank/DDBJ whole genome shotgun (WGS) entry which is preliminary data.</text>
</comment>
<comment type="function">
    <text evidence="8">Ferredoxins are iron-sulfur proteins that transfer electrons in a wide variety of metabolic reactions.</text>
</comment>
<keyword evidence="6 8" id="KW-0408">Iron</keyword>
<keyword evidence="11" id="KW-1185">Reference proteome</keyword>
<evidence type="ECO:0000313" key="10">
    <source>
        <dbReference type="EMBL" id="MDA0135894.1"/>
    </source>
</evidence>
<protein>
    <recommendedName>
        <fullName evidence="8">Ferredoxin</fullName>
    </recommendedName>
</protein>